<feature type="region of interest" description="Disordered" evidence="1">
    <location>
        <begin position="77"/>
        <end position="210"/>
    </location>
</feature>
<dbReference type="STRING" id="378806.STAUR_6605"/>
<feature type="compositionally biased region" description="Basic and acidic residues" evidence="1">
    <location>
        <begin position="140"/>
        <end position="154"/>
    </location>
</feature>
<dbReference type="RefSeq" id="WP_013377389.1">
    <property type="nucleotide sequence ID" value="NC_014623.1"/>
</dbReference>
<evidence type="ECO:0000313" key="3">
    <source>
        <dbReference type="EMBL" id="ADO74362.1"/>
    </source>
</evidence>
<name>E3FN74_STIAD</name>
<accession>E3FN74</accession>
<feature type="compositionally biased region" description="Low complexity" evidence="1">
    <location>
        <begin position="125"/>
        <end position="135"/>
    </location>
</feature>
<dbReference type="KEGG" id="sur:STAUR_6605"/>
<feature type="compositionally biased region" description="Polar residues" evidence="1">
    <location>
        <begin position="77"/>
        <end position="88"/>
    </location>
</feature>
<dbReference type="EMBL" id="CP002271">
    <property type="protein sequence ID" value="ADO74362.1"/>
    <property type="molecule type" value="Genomic_DNA"/>
</dbReference>
<proteinExistence type="predicted"/>
<dbReference type="HOGENOM" id="CLU_1093387_0_0_7"/>
<sequence>MRTLPLLLLVLLAGPAAAQKSGAAIRCQEDHTACKEDCTVEYGSSSRTYNKLGACLRKCETTFGTCKERHFSLQQHNFDPATGASSPPSDEPTARTAPRTVSDDSSEALAEDASPARRQDALKGPTPSSTSTPPSEEAPVVERRGVYRASEAHKPSAPAEEPAETPAPVEEEAVAPAPPPPPAPKPAPQRSSVPKEPKKKDISDWDPTEK</sequence>
<protein>
    <submittedName>
        <fullName evidence="3">Uncharacterized protein</fullName>
    </submittedName>
</protein>
<gene>
    <name evidence="3" type="ordered locus">STAUR_6605</name>
</gene>
<feature type="signal peptide" evidence="2">
    <location>
        <begin position="1"/>
        <end position="18"/>
    </location>
</feature>
<feature type="compositionally biased region" description="Basic and acidic residues" evidence="1">
    <location>
        <begin position="193"/>
        <end position="210"/>
    </location>
</feature>
<dbReference type="Proteomes" id="UP000001351">
    <property type="component" value="Chromosome"/>
</dbReference>
<evidence type="ECO:0000256" key="1">
    <source>
        <dbReference type="SAM" id="MobiDB-lite"/>
    </source>
</evidence>
<evidence type="ECO:0000256" key="2">
    <source>
        <dbReference type="SAM" id="SignalP"/>
    </source>
</evidence>
<dbReference type="eggNOG" id="ENOG50316VK">
    <property type="taxonomic scope" value="Bacteria"/>
</dbReference>
<evidence type="ECO:0000313" key="4">
    <source>
        <dbReference type="Proteomes" id="UP000001351"/>
    </source>
</evidence>
<feature type="chain" id="PRO_5003168716" evidence="2">
    <location>
        <begin position="19"/>
        <end position="210"/>
    </location>
</feature>
<keyword evidence="4" id="KW-1185">Reference proteome</keyword>
<dbReference type="AlphaFoldDB" id="E3FN74"/>
<organism evidence="3 4">
    <name type="scientific">Stigmatella aurantiaca (strain DW4/3-1)</name>
    <dbReference type="NCBI Taxonomy" id="378806"/>
    <lineage>
        <taxon>Bacteria</taxon>
        <taxon>Pseudomonadati</taxon>
        <taxon>Myxococcota</taxon>
        <taxon>Myxococcia</taxon>
        <taxon>Myxococcales</taxon>
        <taxon>Cystobacterineae</taxon>
        <taxon>Archangiaceae</taxon>
        <taxon>Stigmatella</taxon>
    </lineage>
</organism>
<feature type="compositionally biased region" description="Low complexity" evidence="1">
    <location>
        <begin position="155"/>
        <end position="168"/>
    </location>
</feature>
<reference evidence="3 4" key="1">
    <citation type="journal article" date="2011" name="Mol. Biol. Evol.">
        <title>Comparative genomic analysis of fruiting body formation in Myxococcales.</title>
        <authorList>
            <person name="Huntley S."/>
            <person name="Hamann N."/>
            <person name="Wegener-Feldbrugge S."/>
            <person name="Treuner-Lange A."/>
            <person name="Kube M."/>
            <person name="Reinhardt R."/>
            <person name="Klages S."/>
            <person name="Muller R."/>
            <person name="Ronning C.M."/>
            <person name="Nierman W.C."/>
            <person name="Sogaard-Andersen L."/>
        </authorList>
    </citation>
    <scope>NUCLEOTIDE SEQUENCE [LARGE SCALE GENOMIC DNA]</scope>
    <source>
        <strain evidence="3 4">DW4/3-1</strain>
    </source>
</reference>
<dbReference type="OrthoDB" id="5383145at2"/>
<keyword evidence="2" id="KW-0732">Signal</keyword>
<feature type="compositionally biased region" description="Pro residues" evidence="1">
    <location>
        <begin position="176"/>
        <end position="187"/>
    </location>
</feature>